<dbReference type="AlphaFoldDB" id="H8GR26"/>
<dbReference type="GO" id="GO:0005829">
    <property type="term" value="C:cytosol"/>
    <property type="evidence" value="ECO:0007669"/>
    <property type="project" value="TreeGrafter"/>
</dbReference>
<dbReference type="PANTHER" id="PTHR30160:SF1">
    <property type="entry name" value="LIPOPOLYSACCHARIDE 1,2-N-ACETYLGLUCOSAMINETRANSFERASE-RELATED"/>
    <property type="match status" value="1"/>
</dbReference>
<dbReference type="GO" id="GO:0008713">
    <property type="term" value="F:ADP-heptose-lipopolysaccharide heptosyltransferase activity"/>
    <property type="evidence" value="ECO:0007669"/>
    <property type="project" value="TreeGrafter"/>
</dbReference>
<dbReference type="InterPro" id="IPR002201">
    <property type="entry name" value="Glyco_trans_9"/>
</dbReference>
<reference evidence="3 4" key="1">
    <citation type="journal article" date="2013" name="Genome Announc.">
        <title>Genome Sequence of the Obligate Gammaproteobacterial Methanotroph Methylomicrobium album Strain BG8.</title>
        <authorList>
            <person name="Kits K.D."/>
            <person name="Kalyuzhnaya M.G."/>
            <person name="Klotz M.G."/>
            <person name="Jetten M.S."/>
            <person name="Op den Camp H.J."/>
            <person name="Vuilleumier S."/>
            <person name="Bringel F."/>
            <person name="Dispirito A.A."/>
            <person name="Murrell J.C."/>
            <person name="Bruce D."/>
            <person name="Cheng J.F."/>
            <person name="Copeland A."/>
            <person name="Goodwin L."/>
            <person name="Hauser L."/>
            <person name="Lajus A."/>
            <person name="Land M.L."/>
            <person name="Lapidus A."/>
            <person name="Lucas S."/>
            <person name="Medigue C."/>
            <person name="Pitluck S."/>
            <person name="Woyke T."/>
            <person name="Zeytun A."/>
            <person name="Stein L.Y."/>
        </authorList>
    </citation>
    <scope>NUCLEOTIDE SEQUENCE [LARGE SCALE GENOMIC DNA]</scope>
    <source>
        <strain evidence="3 4">BG8</strain>
    </source>
</reference>
<dbReference type="HOGENOM" id="CLU_038371_3_3_6"/>
<keyword evidence="1" id="KW-0328">Glycosyltransferase</keyword>
<evidence type="ECO:0000313" key="4">
    <source>
        <dbReference type="Proteomes" id="UP000005090"/>
    </source>
</evidence>
<name>H8GR26_METAL</name>
<dbReference type="RefSeq" id="WP_005369951.1">
    <property type="nucleotide sequence ID" value="NZ_CM001475.1"/>
</dbReference>
<protein>
    <submittedName>
        <fullName evidence="3">ADP-heptose:LPS heptosyltransferase</fullName>
    </submittedName>
</protein>
<accession>H8GR26</accession>
<dbReference type="PANTHER" id="PTHR30160">
    <property type="entry name" value="TETRAACYLDISACCHARIDE 4'-KINASE-RELATED"/>
    <property type="match status" value="1"/>
</dbReference>
<dbReference type="CDD" id="cd03789">
    <property type="entry name" value="GT9_LPS_heptosyltransferase"/>
    <property type="match status" value="1"/>
</dbReference>
<dbReference type="eggNOG" id="COG0859">
    <property type="taxonomic scope" value="Bacteria"/>
</dbReference>
<evidence type="ECO:0000256" key="1">
    <source>
        <dbReference type="ARBA" id="ARBA00022676"/>
    </source>
</evidence>
<keyword evidence="4" id="KW-1185">Reference proteome</keyword>
<organism evidence="3 4">
    <name type="scientific">Methylomicrobium album BG8</name>
    <dbReference type="NCBI Taxonomy" id="686340"/>
    <lineage>
        <taxon>Bacteria</taxon>
        <taxon>Pseudomonadati</taxon>
        <taxon>Pseudomonadota</taxon>
        <taxon>Gammaproteobacteria</taxon>
        <taxon>Methylococcales</taxon>
        <taxon>Methylococcaceae</taxon>
        <taxon>Methylomicrobium</taxon>
    </lineage>
</organism>
<keyword evidence="2 3" id="KW-0808">Transferase</keyword>
<dbReference type="Proteomes" id="UP000005090">
    <property type="component" value="Chromosome"/>
</dbReference>
<dbReference type="EMBL" id="CM001475">
    <property type="protein sequence ID" value="EIC28685.1"/>
    <property type="molecule type" value="Genomic_DNA"/>
</dbReference>
<gene>
    <name evidence="3" type="ORF">Metal_0856</name>
</gene>
<evidence type="ECO:0000313" key="3">
    <source>
        <dbReference type="EMBL" id="EIC28685.1"/>
    </source>
</evidence>
<dbReference type="STRING" id="686340.Metal_0856"/>
<dbReference type="InterPro" id="IPR051199">
    <property type="entry name" value="LPS_LOS_Heptosyltrfase"/>
</dbReference>
<sequence length="360" mass="40413">MPIIKAHFLKRPPARILLIAMRFLGDALLATPLIHSLKQAFPEAKIDILIYRNTAGMFEGNPDIERIITTPNRPKLRDYLTLIPRIFRRYDLALAVQAGDRPFIYSLIAAPCRAGVVPPKGAAGWWKRYLLNGYAEHDNEHTHTVLQNLKLADALRIPRSHALIPPHSGSVKSFLLSPEYAVLHPYPQWAYKQWTTEGWLDIGRYLRRQGLRLVLSGGPGEEEIAYLDALQSKLPEDTVNLAGQVTLAELADIIARAKCFVGPDTGITHLAAATGIPVVALFGPTNPVKWAPWPYGYRQDRNPFEKSGNRQVNNVYLIQGEGDCVPCDLEGCERHRSSRSECLCRLPARRVIEAIRQVLR</sequence>
<dbReference type="Pfam" id="PF01075">
    <property type="entry name" value="Glyco_transf_9"/>
    <property type="match status" value="1"/>
</dbReference>
<dbReference type="SUPFAM" id="SSF53756">
    <property type="entry name" value="UDP-Glycosyltransferase/glycogen phosphorylase"/>
    <property type="match status" value="1"/>
</dbReference>
<dbReference type="Gene3D" id="3.40.50.2000">
    <property type="entry name" value="Glycogen Phosphorylase B"/>
    <property type="match status" value="2"/>
</dbReference>
<dbReference type="GO" id="GO:0009244">
    <property type="term" value="P:lipopolysaccharide core region biosynthetic process"/>
    <property type="evidence" value="ECO:0007669"/>
    <property type="project" value="TreeGrafter"/>
</dbReference>
<evidence type="ECO:0000256" key="2">
    <source>
        <dbReference type="ARBA" id="ARBA00022679"/>
    </source>
</evidence>
<proteinExistence type="predicted"/>